<reference evidence="1 2" key="2">
    <citation type="journal article" date="2024" name="Int. J. Syst. Evol. Microbiol.">
        <title>Promethearchaeum syntrophicum gen. nov., sp. nov., an anaerobic, obligately syntrophic archaeon, the first isolate of the lineage 'Asgard' archaea, and proposal of the new archaeal phylum Promethearchaeota phyl. nov. and kingdom Promethearchaeati regn. nov.</title>
        <authorList>
            <person name="Imachi H."/>
            <person name="Nobu M.K."/>
            <person name="Kato S."/>
            <person name="Takaki Y."/>
            <person name="Miyazaki M."/>
            <person name="Miyata M."/>
            <person name="Ogawara M."/>
            <person name="Saito Y."/>
            <person name="Sakai S."/>
            <person name="Tahara Y.O."/>
            <person name="Takano Y."/>
            <person name="Tasumi E."/>
            <person name="Uematsu K."/>
            <person name="Yoshimura T."/>
            <person name="Itoh T."/>
            <person name="Ohkuma M."/>
            <person name="Takai K."/>
        </authorList>
    </citation>
    <scope>NUCLEOTIDE SEQUENCE [LARGE SCALE GENOMIC DNA]</scope>
    <source>
        <strain evidence="1 2">MK-D1</strain>
    </source>
</reference>
<dbReference type="EMBL" id="CP042905">
    <property type="protein sequence ID" value="QEE17224.1"/>
    <property type="molecule type" value="Genomic_DNA"/>
</dbReference>
<name>A0A5B9DDM8_9ARCH</name>
<evidence type="ECO:0000313" key="2">
    <source>
        <dbReference type="Proteomes" id="UP000321408"/>
    </source>
</evidence>
<dbReference type="GeneID" id="41331028"/>
<protein>
    <submittedName>
        <fullName evidence="1">Uncharacterized protein</fullName>
    </submittedName>
</protein>
<gene>
    <name evidence="1" type="ORF">DSAG12_03056</name>
</gene>
<organism evidence="1 2">
    <name type="scientific">Promethearchaeum syntrophicum</name>
    <dbReference type="NCBI Taxonomy" id="2594042"/>
    <lineage>
        <taxon>Archaea</taxon>
        <taxon>Promethearchaeati</taxon>
        <taxon>Promethearchaeota</taxon>
        <taxon>Promethearchaeia</taxon>
        <taxon>Promethearchaeales</taxon>
        <taxon>Promethearchaeaceae</taxon>
        <taxon>Promethearchaeum</taxon>
    </lineage>
</organism>
<sequence>MPKFSKKKLEKLHHSKSDDLNYLFDKFSHALVRVEKKLDDLIYQKSMFGSNPQIEKEKQDCELLLEWIRNEFDEIKKSLFIVNKFGPVSQYS</sequence>
<dbReference type="RefSeq" id="WP_147664128.1">
    <property type="nucleotide sequence ID" value="NZ_CP042905.2"/>
</dbReference>
<accession>A0A5B9DDM8</accession>
<evidence type="ECO:0000313" key="1">
    <source>
        <dbReference type="EMBL" id="QEE17224.1"/>
    </source>
</evidence>
<keyword evidence="2" id="KW-1185">Reference proteome</keyword>
<dbReference type="Proteomes" id="UP000321408">
    <property type="component" value="Chromosome"/>
</dbReference>
<reference evidence="1 2" key="1">
    <citation type="journal article" date="2020" name="Nature">
        <title>Isolation of an archaeon at the prokaryote-eukaryote interface.</title>
        <authorList>
            <person name="Imachi H."/>
            <person name="Nobu M.K."/>
            <person name="Nakahara N."/>
            <person name="Morono Y."/>
            <person name="Ogawara M."/>
            <person name="Takaki Y."/>
            <person name="Takano Y."/>
            <person name="Uematsu K."/>
            <person name="Ikuta T."/>
            <person name="Ito M."/>
            <person name="Matsui Y."/>
            <person name="Miyazaki M."/>
            <person name="Murata K."/>
            <person name="Saito Y."/>
            <person name="Sakai S."/>
            <person name="Song C."/>
            <person name="Tasumi E."/>
            <person name="Yamanaka Y."/>
            <person name="Yamaguchi T."/>
            <person name="Kamagata Y."/>
            <person name="Tamaki H."/>
            <person name="Takai K."/>
        </authorList>
    </citation>
    <scope>NUCLEOTIDE SEQUENCE [LARGE SCALE GENOMIC DNA]</scope>
    <source>
        <strain evidence="1 2">MK-D1</strain>
    </source>
</reference>
<dbReference type="AlphaFoldDB" id="A0A5B9DDM8"/>
<proteinExistence type="predicted"/>
<dbReference type="KEGG" id="psyt:DSAG12_03056"/>